<dbReference type="EMBL" id="AP018248">
    <property type="protein sequence ID" value="BAZ02063.1"/>
    <property type="molecule type" value="Genomic_DNA"/>
</dbReference>
<evidence type="ECO:0000313" key="5">
    <source>
        <dbReference type="EMBL" id="BAZ02063.1"/>
    </source>
</evidence>
<dbReference type="InterPro" id="IPR001307">
    <property type="entry name" value="Thiosulphate_STrfase_CS"/>
</dbReference>
<proteinExistence type="predicted"/>
<protein>
    <recommendedName>
        <fullName evidence="3">Sulfurtransferase</fullName>
    </recommendedName>
</protein>
<dbReference type="InterPro" id="IPR036873">
    <property type="entry name" value="Rhodanese-like_dom_sf"/>
</dbReference>
<evidence type="ECO:0000259" key="4">
    <source>
        <dbReference type="PROSITE" id="PS50206"/>
    </source>
</evidence>
<feature type="domain" description="Rhodanese" evidence="4">
    <location>
        <begin position="21"/>
        <end position="127"/>
    </location>
</feature>
<gene>
    <name evidence="5" type="ORF">NIES37_60710</name>
</gene>
<reference evidence="5 6" key="1">
    <citation type="submission" date="2017-06" db="EMBL/GenBank/DDBJ databases">
        <title>Genome sequencing of cyanobaciteial culture collection at National Institute for Environmental Studies (NIES).</title>
        <authorList>
            <person name="Hirose Y."/>
            <person name="Shimura Y."/>
            <person name="Fujisawa T."/>
            <person name="Nakamura Y."/>
            <person name="Kawachi M."/>
        </authorList>
    </citation>
    <scope>NUCLEOTIDE SEQUENCE [LARGE SCALE GENOMIC DNA]</scope>
    <source>
        <strain evidence="5 6">NIES-37</strain>
    </source>
</reference>
<comment type="catalytic activity">
    <reaction evidence="2">
        <text>thiosulfate + hydrogen cyanide = thiocyanate + sulfite + 2 H(+)</text>
        <dbReference type="Rhea" id="RHEA:16881"/>
        <dbReference type="ChEBI" id="CHEBI:15378"/>
        <dbReference type="ChEBI" id="CHEBI:17359"/>
        <dbReference type="ChEBI" id="CHEBI:18022"/>
        <dbReference type="ChEBI" id="CHEBI:18407"/>
        <dbReference type="ChEBI" id="CHEBI:33542"/>
        <dbReference type="EC" id="2.8.1.1"/>
    </reaction>
</comment>
<evidence type="ECO:0000256" key="2">
    <source>
        <dbReference type="ARBA" id="ARBA00047549"/>
    </source>
</evidence>
<keyword evidence="6" id="KW-1185">Reference proteome</keyword>
<name>A0A1Z4N8L7_9CYAN</name>
<organism evidence="5 6">
    <name type="scientific">Tolypothrix tenuis PCC 7101</name>
    <dbReference type="NCBI Taxonomy" id="231146"/>
    <lineage>
        <taxon>Bacteria</taxon>
        <taxon>Bacillati</taxon>
        <taxon>Cyanobacteriota</taxon>
        <taxon>Cyanophyceae</taxon>
        <taxon>Nostocales</taxon>
        <taxon>Tolypothrichaceae</taxon>
        <taxon>Tolypothrix</taxon>
    </lineage>
</organism>
<dbReference type="KEGG" id="ttq:NIES37_60710"/>
<dbReference type="Gene3D" id="3.40.250.10">
    <property type="entry name" value="Rhodanese-like domain"/>
    <property type="match status" value="2"/>
</dbReference>
<accession>A0A1Z4N8L7</accession>
<dbReference type="Proteomes" id="UP000218785">
    <property type="component" value="Chromosome"/>
</dbReference>
<dbReference type="InterPro" id="IPR001763">
    <property type="entry name" value="Rhodanese-like_dom"/>
</dbReference>
<dbReference type="CDD" id="cd01449">
    <property type="entry name" value="TST_Repeat_2"/>
    <property type="match status" value="1"/>
</dbReference>
<feature type="domain" description="Rhodanese" evidence="4">
    <location>
        <begin position="158"/>
        <end position="276"/>
    </location>
</feature>
<dbReference type="PANTHER" id="PTHR43855">
    <property type="entry name" value="THIOSULFATE SULFURTRANSFERASE"/>
    <property type="match status" value="1"/>
</dbReference>
<dbReference type="SMART" id="SM00450">
    <property type="entry name" value="RHOD"/>
    <property type="match status" value="2"/>
</dbReference>
<dbReference type="CDD" id="cd01448">
    <property type="entry name" value="TST_Repeat_1"/>
    <property type="match status" value="1"/>
</dbReference>
<dbReference type="PANTHER" id="PTHR43855:SF1">
    <property type="entry name" value="THIOSULFATE SULFURTRANSFERASE"/>
    <property type="match status" value="1"/>
</dbReference>
<dbReference type="PROSITE" id="PS50206">
    <property type="entry name" value="RHODANESE_3"/>
    <property type="match status" value="2"/>
</dbReference>
<dbReference type="AlphaFoldDB" id="A0A1Z4N8L7"/>
<dbReference type="Pfam" id="PF00581">
    <property type="entry name" value="Rhodanese"/>
    <property type="match status" value="2"/>
</dbReference>
<evidence type="ECO:0000256" key="1">
    <source>
        <dbReference type="ARBA" id="ARBA00022737"/>
    </source>
</evidence>
<sequence length="282" mass="31609">MSQYAHPEVVIDTQWLMDHLNDSSVRVVEVDMSPEPYKNAHIPGAVFWNIFTDILTPDLRINLDPTSIEKLLSRSGISPDTTVVAYGSYPGTGGWIFWLLQLFGHNRVYFLNGGYQKWVAEGRPLAAELSTFTPTHYQAKAPDANLRVLLAEVQASLSQKERVLLDARTSQENNGELFMMQPPQGTERAGHIPGAVHIEHTLTLNADGTFKSAEELHHLYSSQGITAEKEVFPYCAIGGRSAYTWFVLKYLLGYPKVRNYDGSWNEWGRLPDALIEQSSIIG</sequence>
<dbReference type="SUPFAM" id="SSF52821">
    <property type="entry name" value="Rhodanese/Cell cycle control phosphatase"/>
    <property type="match status" value="2"/>
</dbReference>
<dbReference type="InterPro" id="IPR051126">
    <property type="entry name" value="Thiosulfate_sulfurtransferase"/>
</dbReference>
<dbReference type="GO" id="GO:0004792">
    <property type="term" value="F:thiosulfate-cyanide sulfurtransferase activity"/>
    <property type="evidence" value="ECO:0007669"/>
    <property type="project" value="UniProtKB-EC"/>
</dbReference>
<keyword evidence="3" id="KW-0808">Transferase</keyword>
<dbReference type="PROSITE" id="PS00683">
    <property type="entry name" value="RHODANESE_2"/>
    <property type="match status" value="1"/>
</dbReference>
<evidence type="ECO:0000256" key="3">
    <source>
        <dbReference type="RuleBase" id="RU000507"/>
    </source>
</evidence>
<evidence type="ECO:0000313" key="6">
    <source>
        <dbReference type="Proteomes" id="UP000218785"/>
    </source>
</evidence>
<keyword evidence="1" id="KW-0677">Repeat</keyword>
<dbReference type="RefSeq" id="WP_096582025.1">
    <property type="nucleotide sequence ID" value="NZ_CAWNJS010000001.1"/>
</dbReference>